<dbReference type="EMBL" id="KN714694">
    <property type="protein sequence ID" value="KUI57004.1"/>
    <property type="molecule type" value="Genomic_DNA"/>
</dbReference>
<accession>A0A194UZC5</accession>
<dbReference type="OrthoDB" id="5319641at2759"/>
<dbReference type="AlphaFoldDB" id="A0A194UZC5"/>
<evidence type="ECO:0000313" key="4">
    <source>
        <dbReference type="Proteomes" id="UP000078576"/>
    </source>
</evidence>
<comment type="similarity">
    <text evidence="1">Belongs to the MIT1/WOR1 family.</text>
</comment>
<evidence type="ECO:0000256" key="1">
    <source>
        <dbReference type="ARBA" id="ARBA00008359"/>
    </source>
</evidence>
<evidence type="ECO:0000313" key="3">
    <source>
        <dbReference type="EMBL" id="KUI57004.1"/>
    </source>
</evidence>
<feature type="compositionally biased region" description="Low complexity" evidence="2">
    <location>
        <begin position="496"/>
        <end position="511"/>
    </location>
</feature>
<proteinExistence type="inferred from homology"/>
<feature type="compositionally biased region" description="Low complexity" evidence="2">
    <location>
        <begin position="1"/>
        <end position="12"/>
    </location>
</feature>
<feature type="region of interest" description="Disordered" evidence="2">
    <location>
        <begin position="1"/>
        <end position="28"/>
    </location>
</feature>
<dbReference type="Pfam" id="PF09729">
    <property type="entry name" value="Gti1_Pac2"/>
    <property type="match status" value="1"/>
</dbReference>
<dbReference type="PANTHER" id="PTHR28027:SF2">
    <property type="entry name" value="TRANSCRIPTIONAL REGULATOR MIT1"/>
    <property type="match status" value="1"/>
</dbReference>
<sequence>MDNSASQQQQRPPQRKRPRPSASRPSNIPLSPTWYGIVMTTTDALRLFEACLMGQLLHTARRPHDRERDSLIQSGNVFIFEESSSGIKRWTDGQHWSPSRILGNFLIYRELHKDFPPGDKKKAIKRKREGDPELQDGNINMAGGSVDDGQRALLGSLIDSYLFKEGGLMKKTISIKFNDTYHHLVSYYSYEDATSGRLTTPSQDPTLCNIRPRLSIMTNQEFRNPMEQDDPQLLDEVKRGMETTPYQYPAAGPLPQMPANMLQPYGTQGQSYMSMPMAQSINANSHMGGHYGHNTNSVIGWDHRARAQPIHHHPYQVPGMVDDANKRRSEPWEASNNTANMFSPGGMAHGSEMTTAGHQYYTPATTSYPGAPMPPSTMGSEGSNFTTSLTSMAPPSQVSPVDDLPITTMDFTPSMTTMAPMTTMDFAPAATAMAPMGPGNSMASVPSLSGSPLDGSSGVPQYFPAPYNTSNWNSGHDNHPYMPGPGNSIHGWSNASSSGNQHQGHQSRSGM</sequence>
<dbReference type="PANTHER" id="PTHR28027">
    <property type="entry name" value="TRANSCRIPTIONAL REGULATOR MIT1"/>
    <property type="match status" value="1"/>
</dbReference>
<dbReference type="GO" id="GO:0003677">
    <property type="term" value="F:DNA binding"/>
    <property type="evidence" value="ECO:0007669"/>
    <property type="project" value="TreeGrafter"/>
</dbReference>
<keyword evidence="4" id="KW-1185">Reference proteome</keyword>
<evidence type="ECO:0000256" key="2">
    <source>
        <dbReference type="SAM" id="MobiDB-lite"/>
    </source>
</evidence>
<reference evidence="4" key="1">
    <citation type="submission" date="2014-12" db="EMBL/GenBank/DDBJ databases">
        <title>Genome Sequence of Valsa Canker Pathogens Uncovers a Specific Adaption of Colonization on Woody Bark.</title>
        <authorList>
            <person name="Yin Z."/>
            <person name="Liu H."/>
            <person name="Gao X."/>
            <person name="Li Z."/>
            <person name="Song N."/>
            <person name="Ke X."/>
            <person name="Dai Q."/>
            <person name="Wu Y."/>
            <person name="Sun Y."/>
            <person name="Xu J.-R."/>
            <person name="Kang Z.K."/>
            <person name="Wang L."/>
            <person name="Huang L."/>
        </authorList>
    </citation>
    <scope>NUCLEOTIDE SEQUENCE [LARGE SCALE GENOMIC DNA]</scope>
    <source>
        <strain evidence="4">SXYL134</strain>
    </source>
</reference>
<feature type="region of interest" description="Disordered" evidence="2">
    <location>
        <begin position="474"/>
        <end position="511"/>
    </location>
</feature>
<gene>
    <name evidence="3" type="ORF">VP1G_04281</name>
</gene>
<organism evidence="3 4">
    <name type="scientific">Cytospora mali</name>
    <name type="common">Apple Valsa canker fungus</name>
    <name type="synonym">Valsa mali</name>
    <dbReference type="NCBI Taxonomy" id="578113"/>
    <lineage>
        <taxon>Eukaryota</taxon>
        <taxon>Fungi</taxon>
        <taxon>Dikarya</taxon>
        <taxon>Ascomycota</taxon>
        <taxon>Pezizomycotina</taxon>
        <taxon>Sordariomycetes</taxon>
        <taxon>Sordariomycetidae</taxon>
        <taxon>Diaporthales</taxon>
        <taxon>Cytosporaceae</taxon>
        <taxon>Cytospora</taxon>
    </lineage>
</organism>
<protein>
    <submittedName>
        <fullName evidence="3">Global transcription regulator sge1</fullName>
    </submittedName>
</protein>
<name>A0A194UZC5_CYTMA</name>
<dbReference type="Proteomes" id="UP000078576">
    <property type="component" value="Unassembled WGS sequence"/>
</dbReference>
<dbReference type="InterPro" id="IPR018608">
    <property type="entry name" value="Gti1/Pac2"/>
</dbReference>